<dbReference type="InterPro" id="IPR050300">
    <property type="entry name" value="GDXG_lipolytic_enzyme"/>
</dbReference>
<dbReference type="SUPFAM" id="SSF53474">
    <property type="entry name" value="alpha/beta-Hydrolases"/>
    <property type="match status" value="1"/>
</dbReference>
<evidence type="ECO:0000259" key="3">
    <source>
        <dbReference type="Pfam" id="PF20434"/>
    </source>
</evidence>
<sequence>MLVVGAVAIVATMLLAGFHTQLSDLRPDDRSDEASELLTPAIIGIRTFVPAGDVRVDEDVEYATELDGTPLTLDVCSPAQPTPSPTAVPAAAASTAPTETTDAPATPTEPANAGAASDDTDTDAESDDDASAELLPAVLSIHGGSWARGDKANSDWRAVCEWLASEGFVAYSVNYRLVPDVVFPAALDDLTAAVNWMRSADNAEEYGIDPDRIGVFGGSAGANLAAVLGATGSGSLTEGARVAAVAALSGPVDLTYEGLVSIGASDSLQQIAREYVGCDSLQDCDAAAEASVADALDRTDPPVFIGTSEEEYVPLLQSTDYAEALADLDIDHELVTVPGALHSIGILDEAMRSRVATFLHQHLGA</sequence>
<name>A0A3A5MFY4_9MICO</name>
<proteinExistence type="predicted"/>
<keyword evidence="1 4" id="KW-0378">Hydrolase</keyword>
<keyword evidence="5" id="KW-1185">Reference proteome</keyword>
<dbReference type="InterPro" id="IPR029058">
    <property type="entry name" value="AB_hydrolase_fold"/>
</dbReference>
<dbReference type="PANTHER" id="PTHR48081">
    <property type="entry name" value="AB HYDROLASE SUPERFAMILY PROTEIN C4A8.06C"/>
    <property type="match status" value="1"/>
</dbReference>
<evidence type="ECO:0000256" key="1">
    <source>
        <dbReference type="ARBA" id="ARBA00022801"/>
    </source>
</evidence>
<feature type="domain" description="BD-FAE-like" evidence="3">
    <location>
        <begin position="133"/>
        <end position="325"/>
    </location>
</feature>
<feature type="compositionally biased region" description="Low complexity" evidence="2">
    <location>
        <begin position="87"/>
        <end position="117"/>
    </location>
</feature>
<accession>A0A3A5MFY4</accession>
<evidence type="ECO:0000313" key="4">
    <source>
        <dbReference type="EMBL" id="RJT89090.1"/>
    </source>
</evidence>
<dbReference type="PANTHER" id="PTHR48081:SF13">
    <property type="entry name" value="ALPHA_BETA HYDROLASE"/>
    <property type="match status" value="1"/>
</dbReference>
<evidence type="ECO:0000313" key="5">
    <source>
        <dbReference type="Proteomes" id="UP000272015"/>
    </source>
</evidence>
<feature type="region of interest" description="Disordered" evidence="2">
    <location>
        <begin position="71"/>
        <end position="129"/>
    </location>
</feature>
<dbReference type="InterPro" id="IPR049492">
    <property type="entry name" value="BD-FAE-like_dom"/>
</dbReference>
<dbReference type="Proteomes" id="UP000272015">
    <property type="component" value="Unassembled WGS sequence"/>
</dbReference>
<dbReference type="Pfam" id="PF20434">
    <property type="entry name" value="BD-FAE"/>
    <property type="match status" value="1"/>
</dbReference>
<organism evidence="4 5">
    <name type="scientific">Cryobacterium melibiosiphilum</name>
    <dbReference type="NCBI Taxonomy" id="995039"/>
    <lineage>
        <taxon>Bacteria</taxon>
        <taxon>Bacillati</taxon>
        <taxon>Actinomycetota</taxon>
        <taxon>Actinomycetes</taxon>
        <taxon>Micrococcales</taxon>
        <taxon>Microbacteriaceae</taxon>
        <taxon>Cryobacterium</taxon>
    </lineage>
</organism>
<evidence type="ECO:0000256" key="2">
    <source>
        <dbReference type="SAM" id="MobiDB-lite"/>
    </source>
</evidence>
<dbReference type="AlphaFoldDB" id="A0A3A5MFY4"/>
<dbReference type="EMBL" id="QZVS01000077">
    <property type="protein sequence ID" value="RJT89090.1"/>
    <property type="molecule type" value="Genomic_DNA"/>
</dbReference>
<feature type="compositionally biased region" description="Acidic residues" evidence="2">
    <location>
        <begin position="118"/>
        <end position="129"/>
    </location>
</feature>
<dbReference type="Gene3D" id="3.40.50.1820">
    <property type="entry name" value="alpha/beta hydrolase"/>
    <property type="match status" value="1"/>
</dbReference>
<dbReference type="GO" id="GO:0016787">
    <property type="term" value="F:hydrolase activity"/>
    <property type="evidence" value="ECO:0007669"/>
    <property type="project" value="UniProtKB-KW"/>
</dbReference>
<comment type="caution">
    <text evidence="4">The sequence shown here is derived from an EMBL/GenBank/DDBJ whole genome shotgun (WGS) entry which is preliminary data.</text>
</comment>
<gene>
    <name evidence="4" type="ORF">D6T64_08265</name>
</gene>
<protein>
    <submittedName>
        <fullName evidence="4">Alpha/beta hydrolase</fullName>
    </submittedName>
</protein>
<reference evidence="4 5" key="1">
    <citation type="submission" date="2018-09" db="EMBL/GenBank/DDBJ databases">
        <title>Novel species of Cryobacterium.</title>
        <authorList>
            <person name="Liu Q."/>
            <person name="Xin Y.-H."/>
        </authorList>
    </citation>
    <scope>NUCLEOTIDE SEQUENCE [LARGE SCALE GENOMIC DNA]</scope>
    <source>
        <strain evidence="4 5">Hh39</strain>
    </source>
</reference>